<dbReference type="PANTHER" id="PTHR24221">
    <property type="entry name" value="ATP-BINDING CASSETTE SUB-FAMILY B"/>
    <property type="match status" value="1"/>
</dbReference>
<dbReference type="PANTHER" id="PTHR24221:SF397">
    <property type="entry name" value="ABC TRANSPORTER, ATP-BINDING TRANSMEMBRANE PROTEIN"/>
    <property type="match status" value="1"/>
</dbReference>
<dbReference type="GO" id="GO:0016887">
    <property type="term" value="F:ATP hydrolysis activity"/>
    <property type="evidence" value="ECO:0007669"/>
    <property type="project" value="InterPro"/>
</dbReference>
<dbReference type="EMBL" id="FMJE01000003">
    <property type="protein sequence ID" value="SCM81427.1"/>
    <property type="molecule type" value="Genomic_DNA"/>
</dbReference>
<dbReference type="RefSeq" id="WP_288184458.1">
    <property type="nucleotide sequence ID" value="NZ_LT608335.1"/>
</dbReference>
<evidence type="ECO:0000256" key="7">
    <source>
        <dbReference type="ARBA" id="ARBA00022989"/>
    </source>
</evidence>
<protein>
    <submittedName>
        <fullName evidence="11">ABC transporter-like protein</fullName>
    </submittedName>
</protein>
<accession>A0A212LVD5</accession>
<dbReference type="GO" id="GO:0140359">
    <property type="term" value="F:ABC-type transporter activity"/>
    <property type="evidence" value="ECO:0007669"/>
    <property type="project" value="InterPro"/>
</dbReference>
<evidence type="ECO:0000256" key="3">
    <source>
        <dbReference type="ARBA" id="ARBA00022475"/>
    </source>
</evidence>
<dbReference type="GO" id="GO:0005886">
    <property type="term" value="C:plasma membrane"/>
    <property type="evidence" value="ECO:0007669"/>
    <property type="project" value="UniProtKB-SubCell"/>
</dbReference>
<name>A0A212LVD5_9FIRM</name>
<dbReference type="InterPro" id="IPR017871">
    <property type="entry name" value="ABC_transporter-like_CS"/>
</dbReference>
<evidence type="ECO:0000256" key="4">
    <source>
        <dbReference type="ARBA" id="ARBA00022692"/>
    </source>
</evidence>
<keyword evidence="5" id="KW-0547">Nucleotide-binding</keyword>
<dbReference type="InterPro" id="IPR027417">
    <property type="entry name" value="P-loop_NTPase"/>
</dbReference>
<evidence type="ECO:0000256" key="6">
    <source>
        <dbReference type="ARBA" id="ARBA00022840"/>
    </source>
</evidence>
<sequence length="567" mass="61669">MKPKPWFKKDKRFLQAIFINVLEGLLSGSVSGVVLTAIAALLTNRLDLSKLLVLSGAITMIFFIRLILYSWGYTAGHVGGANTAKHIRLFLGDKLKRLPLAVFSRVNTGRYINVVTQDVNNYENILTHKAGDIAKNSTLLGAALVFLLYINPVVGLINAVPALLLLPAIRLSFQAVRKYGGRKKEILNENVSDLVEYITGIQTLRGYGMGGSKNRQVNASLQAISDISYRFEVRVIPIGALYSGIVGLGLPLSLLTGGLAWLAGNMSATALAICAIIPLYIANLLTTLFIDLTAYKNLMLSRLSMDQLAREQEEAVPQNTFVPDDFTVAFRDVSFHYNETEAVLENISFTAPQGQLTAIVGDSGAGKSTILHLIAKFYEPDSGDITIGGASIRPVKGESVLERISLVFQDVFLFNDTVRNNLKFARPAASDAEVVRAAAAANCDGFIAGLPHGYDTFVGENGNCLSGGERQRISLARAILRDSPLLLLDEATASLDIENELAVRKAIVKLLQQNKTVIMVAHNLALIKNADQILVLAQGKVAEQGTHQELLQQRGKYYAMWQAQLEG</sequence>
<dbReference type="SUPFAM" id="SSF52540">
    <property type="entry name" value="P-loop containing nucleoside triphosphate hydrolases"/>
    <property type="match status" value="1"/>
</dbReference>
<evidence type="ECO:0000256" key="5">
    <source>
        <dbReference type="ARBA" id="ARBA00022741"/>
    </source>
</evidence>
<reference evidence="11" key="1">
    <citation type="submission" date="2016-08" db="EMBL/GenBank/DDBJ databases">
        <authorList>
            <person name="Seilhamer J.J."/>
        </authorList>
    </citation>
    <scope>NUCLEOTIDE SEQUENCE</scope>
    <source>
        <strain evidence="11">86</strain>
    </source>
</reference>
<dbReference type="PROSITE" id="PS50893">
    <property type="entry name" value="ABC_TRANSPORTER_2"/>
    <property type="match status" value="1"/>
</dbReference>
<dbReference type="PROSITE" id="PS50929">
    <property type="entry name" value="ABC_TM1F"/>
    <property type="match status" value="1"/>
</dbReference>
<dbReference type="SMART" id="SM00382">
    <property type="entry name" value="AAA"/>
    <property type="match status" value="1"/>
</dbReference>
<dbReference type="InterPro" id="IPR003593">
    <property type="entry name" value="AAA+_ATPase"/>
</dbReference>
<keyword evidence="2" id="KW-0813">Transport</keyword>
<feature type="domain" description="ABC transporter" evidence="9">
    <location>
        <begin position="328"/>
        <end position="563"/>
    </location>
</feature>
<evidence type="ECO:0000313" key="11">
    <source>
        <dbReference type="EMBL" id="SCM81427.1"/>
    </source>
</evidence>
<gene>
    <name evidence="11" type="ORF">KL86SPO_31606</name>
</gene>
<evidence type="ECO:0000256" key="2">
    <source>
        <dbReference type="ARBA" id="ARBA00022448"/>
    </source>
</evidence>
<keyword evidence="7" id="KW-1133">Transmembrane helix</keyword>
<keyword evidence="3" id="KW-1003">Cell membrane</keyword>
<dbReference type="AlphaFoldDB" id="A0A212LVD5"/>
<dbReference type="Pfam" id="PF00664">
    <property type="entry name" value="ABC_membrane"/>
    <property type="match status" value="1"/>
</dbReference>
<evidence type="ECO:0000256" key="1">
    <source>
        <dbReference type="ARBA" id="ARBA00004651"/>
    </source>
</evidence>
<dbReference type="PROSITE" id="PS00211">
    <property type="entry name" value="ABC_TRANSPORTER_1"/>
    <property type="match status" value="1"/>
</dbReference>
<keyword evidence="6" id="KW-0067">ATP-binding</keyword>
<evidence type="ECO:0000259" key="10">
    <source>
        <dbReference type="PROSITE" id="PS50929"/>
    </source>
</evidence>
<dbReference type="InterPro" id="IPR003439">
    <property type="entry name" value="ABC_transporter-like_ATP-bd"/>
</dbReference>
<dbReference type="InterPro" id="IPR011527">
    <property type="entry name" value="ABC1_TM_dom"/>
</dbReference>
<dbReference type="SUPFAM" id="SSF90123">
    <property type="entry name" value="ABC transporter transmembrane region"/>
    <property type="match status" value="1"/>
</dbReference>
<evidence type="ECO:0000259" key="9">
    <source>
        <dbReference type="PROSITE" id="PS50893"/>
    </source>
</evidence>
<organism evidence="11">
    <name type="scientific">uncultured Sporomusa sp</name>
    <dbReference type="NCBI Taxonomy" id="307249"/>
    <lineage>
        <taxon>Bacteria</taxon>
        <taxon>Bacillati</taxon>
        <taxon>Bacillota</taxon>
        <taxon>Negativicutes</taxon>
        <taxon>Selenomonadales</taxon>
        <taxon>Sporomusaceae</taxon>
        <taxon>Sporomusa</taxon>
        <taxon>environmental samples</taxon>
    </lineage>
</organism>
<evidence type="ECO:0000256" key="8">
    <source>
        <dbReference type="ARBA" id="ARBA00023136"/>
    </source>
</evidence>
<dbReference type="Gene3D" id="1.20.1560.10">
    <property type="entry name" value="ABC transporter type 1, transmembrane domain"/>
    <property type="match status" value="1"/>
</dbReference>
<proteinExistence type="predicted"/>
<dbReference type="Pfam" id="PF00005">
    <property type="entry name" value="ABC_tran"/>
    <property type="match status" value="1"/>
</dbReference>
<dbReference type="InterPro" id="IPR039421">
    <property type="entry name" value="Type_1_exporter"/>
</dbReference>
<dbReference type="Gene3D" id="3.40.50.300">
    <property type="entry name" value="P-loop containing nucleotide triphosphate hydrolases"/>
    <property type="match status" value="1"/>
</dbReference>
<dbReference type="FunFam" id="3.40.50.300:FF:000221">
    <property type="entry name" value="Multidrug ABC transporter ATP-binding protein"/>
    <property type="match status" value="1"/>
</dbReference>
<feature type="domain" description="ABC transmembrane type-1" evidence="10">
    <location>
        <begin position="16"/>
        <end position="297"/>
    </location>
</feature>
<dbReference type="GO" id="GO:0005524">
    <property type="term" value="F:ATP binding"/>
    <property type="evidence" value="ECO:0007669"/>
    <property type="project" value="UniProtKB-KW"/>
</dbReference>
<comment type="subcellular location">
    <subcellularLocation>
        <location evidence="1">Cell membrane</location>
        <topology evidence="1">Multi-pass membrane protein</topology>
    </subcellularLocation>
</comment>
<dbReference type="GO" id="GO:0034040">
    <property type="term" value="F:ATPase-coupled lipid transmembrane transporter activity"/>
    <property type="evidence" value="ECO:0007669"/>
    <property type="project" value="TreeGrafter"/>
</dbReference>
<dbReference type="InterPro" id="IPR036640">
    <property type="entry name" value="ABC1_TM_sf"/>
</dbReference>
<keyword evidence="8" id="KW-0472">Membrane</keyword>
<keyword evidence="4" id="KW-0812">Transmembrane</keyword>